<sequence length="64" mass="7514">MDLKLNRQTRGGFTLIDSLIGLTIISIFSILYISMTTQMDHRIDDSQQIMMTERHHYETAVRQK</sequence>
<proteinExistence type="predicted"/>
<keyword evidence="1" id="KW-0812">Transmembrane</keyword>
<evidence type="ECO:0000313" key="2">
    <source>
        <dbReference type="EMBL" id="KRM45389.1"/>
    </source>
</evidence>
<evidence type="ECO:0000256" key="1">
    <source>
        <dbReference type="SAM" id="Phobius"/>
    </source>
</evidence>
<feature type="transmembrane region" description="Helical" evidence="1">
    <location>
        <begin position="12"/>
        <end position="33"/>
    </location>
</feature>
<keyword evidence="1" id="KW-1133">Transmembrane helix</keyword>
<comment type="caution">
    <text evidence="2">The sequence shown here is derived from an EMBL/GenBank/DDBJ whole genome shotgun (WGS) entry which is preliminary data.</text>
</comment>
<keyword evidence="1" id="KW-0472">Membrane</keyword>
<organism evidence="2 3">
    <name type="scientific">Lentilactobacillus parafarraginis DSM 18390 = JCM 14109</name>
    <dbReference type="NCBI Taxonomy" id="1423786"/>
    <lineage>
        <taxon>Bacteria</taxon>
        <taxon>Bacillati</taxon>
        <taxon>Bacillota</taxon>
        <taxon>Bacilli</taxon>
        <taxon>Lactobacillales</taxon>
        <taxon>Lactobacillaceae</taxon>
        <taxon>Lentilactobacillus</taxon>
    </lineage>
</organism>
<evidence type="ECO:0000313" key="3">
    <source>
        <dbReference type="Proteomes" id="UP000051010"/>
    </source>
</evidence>
<accession>A0A0R1YSX4</accession>
<dbReference type="AlphaFoldDB" id="A0A0R1YSX4"/>
<gene>
    <name evidence="2" type="ORF">FD47_GL001798</name>
</gene>
<protein>
    <recommendedName>
        <fullName evidence="4">Prepilin-type cleavage/methylation protein</fullName>
    </recommendedName>
</protein>
<name>A0A0R1YSX4_9LACO</name>
<dbReference type="EMBL" id="AZFZ01000004">
    <property type="protein sequence ID" value="KRM45389.1"/>
    <property type="molecule type" value="Genomic_DNA"/>
</dbReference>
<dbReference type="Proteomes" id="UP000051010">
    <property type="component" value="Unassembled WGS sequence"/>
</dbReference>
<evidence type="ECO:0008006" key="4">
    <source>
        <dbReference type="Google" id="ProtNLM"/>
    </source>
</evidence>
<reference evidence="2 3" key="1">
    <citation type="journal article" date="2015" name="Genome Announc.">
        <title>Expanding the biotechnology potential of lactobacilli through comparative genomics of 213 strains and associated genera.</title>
        <authorList>
            <person name="Sun Z."/>
            <person name="Harris H.M."/>
            <person name="McCann A."/>
            <person name="Guo C."/>
            <person name="Argimon S."/>
            <person name="Zhang W."/>
            <person name="Yang X."/>
            <person name="Jeffery I.B."/>
            <person name="Cooney J.C."/>
            <person name="Kagawa T.F."/>
            <person name="Liu W."/>
            <person name="Song Y."/>
            <person name="Salvetti E."/>
            <person name="Wrobel A."/>
            <person name="Rasinkangas P."/>
            <person name="Parkhill J."/>
            <person name="Rea M.C."/>
            <person name="O'Sullivan O."/>
            <person name="Ritari J."/>
            <person name="Douillard F.P."/>
            <person name="Paul Ross R."/>
            <person name="Yang R."/>
            <person name="Briner A.E."/>
            <person name="Felis G.E."/>
            <person name="de Vos W.M."/>
            <person name="Barrangou R."/>
            <person name="Klaenhammer T.R."/>
            <person name="Caufield P.W."/>
            <person name="Cui Y."/>
            <person name="Zhang H."/>
            <person name="O'Toole P.W."/>
        </authorList>
    </citation>
    <scope>NUCLEOTIDE SEQUENCE [LARGE SCALE GENOMIC DNA]</scope>
    <source>
        <strain evidence="2 3">DSM 18390</strain>
    </source>
</reference>